<keyword evidence="3" id="KW-0378">Hydrolase</keyword>
<accession>A0A316ZJF6</accession>
<gene>
    <name evidence="3" type="ORF">FA09DRAFT_333033</name>
</gene>
<dbReference type="PRINTS" id="PR00111">
    <property type="entry name" value="ABHYDROLASE"/>
</dbReference>
<dbReference type="Pfam" id="PF02627">
    <property type="entry name" value="CMD"/>
    <property type="match status" value="1"/>
</dbReference>
<sequence length="486" mass="50881">MPRVPYVFPAAGSDPIADAIRARRGARGLTSLDGMLLNAPPIADGWNRLLGAVRTGSSLEGDVRELMILRVAARNRAAFEWIQHEIVGRQAGLTTEQLTRIGDLRKPATPLTSGTGALSPLQAAALALADSMTAQVHVSDATFAAFGEALKAEGADEAVVRQKTVEAVATTATYNMVSRFLVALDIDDKANMPVPVPGFSEDDAAPVADPARGLVQVLGDGGCVLATRVTFHSMRAPWVVLINSLMTNLTMWDPVLSKLATAGYNVLSYDQRGHGASAVPAQPCTVATLADDVAELMAALEIPRAHAVIGVSQGGATALAFAVRHPELAERIVACDTQPASPAANAAAWDERIALAKEKGMAALADVTVPRWFAAGSAITEDVRASTHEMVARTKVAGFEAGARALQSYDLLAQGLVEKLAATRSLLVAGELDGKLPEVLASLHKDVAAKAAERASFASIPAAGHLPMLDNPDAWWAVVGPWLQTA</sequence>
<dbReference type="RefSeq" id="XP_025601483.1">
    <property type="nucleotide sequence ID" value="XM_025743668.1"/>
</dbReference>
<dbReference type="InterPro" id="IPR003779">
    <property type="entry name" value="CMD-like"/>
</dbReference>
<feature type="domain" description="Carboxymuconolactone decarboxylase-like" evidence="2">
    <location>
        <begin position="40"/>
        <end position="98"/>
    </location>
</feature>
<dbReference type="AlphaFoldDB" id="A0A316ZJF6"/>
<dbReference type="Gene3D" id="1.20.1290.10">
    <property type="entry name" value="AhpD-like"/>
    <property type="match status" value="1"/>
</dbReference>
<name>A0A316ZJF6_9BASI</name>
<dbReference type="PANTHER" id="PTHR34846:SF11">
    <property type="entry name" value="4-CARBOXYMUCONOLACTONE DECARBOXYLASE FAMILY PROTEIN (AFU_ORTHOLOGUE AFUA_6G11590)"/>
    <property type="match status" value="1"/>
</dbReference>
<dbReference type="SUPFAM" id="SSF53474">
    <property type="entry name" value="alpha/beta-Hydrolases"/>
    <property type="match status" value="1"/>
</dbReference>
<dbReference type="OrthoDB" id="9998495at2759"/>
<dbReference type="Proteomes" id="UP000245946">
    <property type="component" value="Unassembled WGS sequence"/>
</dbReference>
<dbReference type="EMBL" id="KZ819283">
    <property type="protein sequence ID" value="PWO01205.1"/>
    <property type="molecule type" value="Genomic_DNA"/>
</dbReference>
<dbReference type="GO" id="GO:0051920">
    <property type="term" value="F:peroxiredoxin activity"/>
    <property type="evidence" value="ECO:0007669"/>
    <property type="project" value="InterPro"/>
</dbReference>
<protein>
    <submittedName>
        <fullName evidence="3">Alpha/beta-hydrolase</fullName>
    </submittedName>
</protein>
<dbReference type="SUPFAM" id="SSF69118">
    <property type="entry name" value="AhpD-like"/>
    <property type="match status" value="1"/>
</dbReference>
<evidence type="ECO:0000259" key="2">
    <source>
        <dbReference type="Pfam" id="PF02627"/>
    </source>
</evidence>
<proteinExistence type="predicted"/>
<dbReference type="Pfam" id="PF00561">
    <property type="entry name" value="Abhydrolase_1"/>
    <property type="match status" value="1"/>
</dbReference>
<dbReference type="InterPro" id="IPR029032">
    <property type="entry name" value="AhpD-like"/>
</dbReference>
<dbReference type="GO" id="GO:0016787">
    <property type="term" value="F:hydrolase activity"/>
    <property type="evidence" value="ECO:0007669"/>
    <property type="project" value="UniProtKB-KW"/>
</dbReference>
<dbReference type="GeneID" id="37271212"/>
<evidence type="ECO:0000313" key="3">
    <source>
        <dbReference type="EMBL" id="PWO01205.1"/>
    </source>
</evidence>
<dbReference type="STRING" id="58919.A0A316ZJF6"/>
<evidence type="ECO:0000259" key="1">
    <source>
        <dbReference type="Pfam" id="PF00561"/>
    </source>
</evidence>
<evidence type="ECO:0000313" key="4">
    <source>
        <dbReference type="Proteomes" id="UP000245946"/>
    </source>
</evidence>
<dbReference type="PANTHER" id="PTHR34846">
    <property type="entry name" value="4-CARBOXYMUCONOLACTONE DECARBOXYLASE FAMILY PROTEIN (AFU_ORTHOLOGUE AFUA_6G11590)"/>
    <property type="match status" value="1"/>
</dbReference>
<dbReference type="InterPro" id="IPR000073">
    <property type="entry name" value="AB_hydrolase_1"/>
</dbReference>
<dbReference type="Gene3D" id="3.40.50.1820">
    <property type="entry name" value="alpha/beta hydrolase"/>
    <property type="match status" value="1"/>
</dbReference>
<dbReference type="InterPro" id="IPR029058">
    <property type="entry name" value="AB_hydrolase_fold"/>
</dbReference>
<organism evidence="3 4">
    <name type="scientific">Tilletiopsis washingtonensis</name>
    <dbReference type="NCBI Taxonomy" id="58919"/>
    <lineage>
        <taxon>Eukaryota</taxon>
        <taxon>Fungi</taxon>
        <taxon>Dikarya</taxon>
        <taxon>Basidiomycota</taxon>
        <taxon>Ustilaginomycotina</taxon>
        <taxon>Exobasidiomycetes</taxon>
        <taxon>Entylomatales</taxon>
        <taxon>Entylomatales incertae sedis</taxon>
        <taxon>Tilletiopsis</taxon>
    </lineage>
</organism>
<reference evidence="3 4" key="1">
    <citation type="journal article" date="2018" name="Mol. Biol. Evol.">
        <title>Broad Genomic Sampling Reveals a Smut Pathogenic Ancestry of the Fungal Clade Ustilaginomycotina.</title>
        <authorList>
            <person name="Kijpornyongpan T."/>
            <person name="Mondo S.J."/>
            <person name="Barry K."/>
            <person name="Sandor L."/>
            <person name="Lee J."/>
            <person name="Lipzen A."/>
            <person name="Pangilinan J."/>
            <person name="LaButti K."/>
            <person name="Hainaut M."/>
            <person name="Henrissat B."/>
            <person name="Grigoriev I.V."/>
            <person name="Spatafora J.W."/>
            <person name="Aime M.C."/>
        </authorList>
    </citation>
    <scope>NUCLEOTIDE SEQUENCE [LARGE SCALE GENOMIC DNA]</scope>
    <source>
        <strain evidence="3 4">MCA 4186</strain>
    </source>
</reference>
<feature type="domain" description="AB hydrolase-1" evidence="1">
    <location>
        <begin position="237"/>
        <end position="354"/>
    </location>
</feature>
<keyword evidence="4" id="KW-1185">Reference proteome</keyword>